<name>A0A9P7U2A0_9HYPO</name>
<feature type="compositionally biased region" description="Basic residues" evidence="1">
    <location>
        <begin position="73"/>
        <end position="84"/>
    </location>
</feature>
<dbReference type="Proteomes" id="UP000707071">
    <property type="component" value="Unassembled WGS sequence"/>
</dbReference>
<evidence type="ECO:0000256" key="1">
    <source>
        <dbReference type="SAM" id="MobiDB-lite"/>
    </source>
</evidence>
<feature type="compositionally biased region" description="Gly residues" evidence="1">
    <location>
        <begin position="85"/>
        <end position="95"/>
    </location>
</feature>
<feature type="region of interest" description="Disordered" evidence="1">
    <location>
        <begin position="73"/>
        <end position="116"/>
    </location>
</feature>
<protein>
    <submittedName>
        <fullName evidence="2">Uncharacterized protein</fullName>
    </submittedName>
</protein>
<sequence>MAHYLSETDGWNIGWGRTRTRGRLHCDNDDHIRDYEQWAHPPAPFMSGGLRPPFTPAAFFPWCYDMWEDTHHRNRHESRGRRRSGGGGGGGGGGDAANRAVVSHSRSDGVMPAPRAAPDANRFEIVVRDTTDNRLPAWPDNASWKASIAKNSSIANVIKHITANPGKYMVTVVWNTHFEEELHDGYRVIDLERDALELRVRERGAGPPGLPVRCINN</sequence>
<proteinExistence type="predicted"/>
<gene>
    <name evidence="2" type="ORF">E4U09_001923</name>
</gene>
<dbReference type="EMBL" id="SRRH01000018">
    <property type="protein sequence ID" value="KAG6302779.1"/>
    <property type="molecule type" value="Genomic_DNA"/>
</dbReference>
<evidence type="ECO:0000313" key="2">
    <source>
        <dbReference type="EMBL" id="KAG6302779.1"/>
    </source>
</evidence>
<evidence type="ECO:0000313" key="3">
    <source>
        <dbReference type="Proteomes" id="UP000707071"/>
    </source>
</evidence>
<reference evidence="2 3" key="1">
    <citation type="journal article" date="2020" name="bioRxiv">
        <title>Whole genome comparisons of ergot fungi reveals the divergence and evolution of species within the genus Claviceps are the result of varying mechanisms driving genome evolution and host range expansion.</title>
        <authorList>
            <person name="Wyka S.A."/>
            <person name="Mondo S.J."/>
            <person name="Liu M."/>
            <person name="Dettman J."/>
            <person name="Nalam V."/>
            <person name="Broders K.D."/>
        </authorList>
    </citation>
    <scope>NUCLEOTIDE SEQUENCE [LARGE SCALE GENOMIC DNA]</scope>
    <source>
        <strain evidence="2 3">Clav52</strain>
    </source>
</reference>
<accession>A0A9P7U2A0</accession>
<organism evidence="2 3">
    <name type="scientific">Claviceps aff. purpurea</name>
    <dbReference type="NCBI Taxonomy" id="1967640"/>
    <lineage>
        <taxon>Eukaryota</taxon>
        <taxon>Fungi</taxon>
        <taxon>Dikarya</taxon>
        <taxon>Ascomycota</taxon>
        <taxon>Pezizomycotina</taxon>
        <taxon>Sordariomycetes</taxon>
        <taxon>Hypocreomycetidae</taxon>
        <taxon>Hypocreales</taxon>
        <taxon>Clavicipitaceae</taxon>
        <taxon>Claviceps</taxon>
    </lineage>
</organism>
<dbReference type="AlphaFoldDB" id="A0A9P7U2A0"/>
<comment type="caution">
    <text evidence="2">The sequence shown here is derived from an EMBL/GenBank/DDBJ whole genome shotgun (WGS) entry which is preliminary data.</text>
</comment>
<keyword evidence="3" id="KW-1185">Reference proteome</keyword>